<feature type="binding site" evidence="5">
    <location>
        <position position="135"/>
    </location>
    <ligand>
        <name>Zn(2+)</name>
        <dbReference type="ChEBI" id="CHEBI:29105"/>
        <note>structural</note>
    </ligand>
</feature>
<comment type="catalytic activity">
    <reaction evidence="5 7">
        <text>AMP + ATP = 2 ADP</text>
        <dbReference type="Rhea" id="RHEA:12973"/>
        <dbReference type="ChEBI" id="CHEBI:30616"/>
        <dbReference type="ChEBI" id="CHEBI:456215"/>
        <dbReference type="ChEBI" id="CHEBI:456216"/>
        <dbReference type="EC" id="2.7.4.3"/>
    </reaction>
</comment>
<comment type="domain">
    <text evidence="5">Consists of three domains, a large central CORE domain and two small peripheral domains, NMPbind and LID, which undergo movements during catalysis. The LID domain closes over the site of phosphoryl transfer upon ATP binding. Assembling and dissambling the active center during each catalytic cycle provides an effective means to prevent ATP hydrolysis. Some bacteria have evolved a zinc-coordinating structure that stabilizes the LID domain.</text>
</comment>
<feature type="binding site" evidence="5">
    <location>
        <begin position="92"/>
        <end position="95"/>
    </location>
    <ligand>
        <name>AMP</name>
        <dbReference type="ChEBI" id="CHEBI:456215"/>
    </ligand>
</feature>
<dbReference type="CDD" id="cd01428">
    <property type="entry name" value="ADK"/>
    <property type="match status" value="1"/>
</dbReference>
<gene>
    <name evidence="5" type="primary">adk</name>
    <name evidence="9" type="ORF">AB6A68_01455</name>
</gene>
<feature type="binding site" evidence="5">
    <location>
        <begin position="16"/>
        <end position="21"/>
    </location>
    <ligand>
        <name>ATP</name>
        <dbReference type="ChEBI" id="CHEBI:30616"/>
    </ligand>
</feature>
<organism evidence="9 10">
    <name type="scientific">Ferrimicrobium acidiphilum</name>
    <dbReference type="NCBI Taxonomy" id="121039"/>
    <lineage>
        <taxon>Bacteria</taxon>
        <taxon>Bacillati</taxon>
        <taxon>Actinomycetota</taxon>
        <taxon>Acidimicrobiia</taxon>
        <taxon>Acidimicrobiales</taxon>
        <taxon>Acidimicrobiaceae</taxon>
        <taxon>Ferrimicrobium</taxon>
    </lineage>
</organism>
<dbReference type="NCBIfam" id="NF011100">
    <property type="entry name" value="PRK14527.1"/>
    <property type="match status" value="1"/>
</dbReference>
<dbReference type="EC" id="2.7.4.3" evidence="5 7"/>
<comment type="similarity">
    <text evidence="5 6">Belongs to the adenylate kinase family.</text>
</comment>
<feature type="binding site" evidence="5">
    <location>
        <position position="138"/>
    </location>
    <ligand>
        <name>Zn(2+)</name>
        <dbReference type="ChEBI" id="CHEBI:29105"/>
        <note>structural</note>
    </ligand>
</feature>
<feature type="binding site" evidence="5">
    <location>
        <position position="164"/>
    </location>
    <ligand>
        <name>AMP</name>
        <dbReference type="ChEBI" id="CHEBI:456215"/>
    </ligand>
</feature>
<comment type="pathway">
    <text evidence="5">Purine metabolism; AMP biosynthesis via salvage pathway; AMP from ADP: step 1/1.</text>
</comment>
<evidence type="ECO:0000259" key="8">
    <source>
        <dbReference type="Pfam" id="PF05191"/>
    </source>
</evidence>
<dbReference type="InterPro" id="IPR036193">
    <property type="entry name" value="ADK_active_lid_dom_sf"/>
</dbReference>
<protein>
    <recommendedName>
        <fullName evidence="5 7">Adenylate kinase</fullName>
        <shortName evidence="5">AK</shortName>
        <ecNumber evidence="5 7">2.7.4.3</ecNumber>
    </recommendedName>
    <alternativeName>
        <fullName evidence="5">ATP-AMP transphosphorylase</fullName>
    </alternativeName>
    <alternativeName>
        <fullName evidence="5">ATP:AMP phosphotransferase</fullName>
    </alternativeName>
    <alternativeName>
        <fullName evidence="5">Adenylate monophosphate kinase</fullName>
    </alternativeName>
</protein>
<sequence>MTAAHPLRLVLVGRQGAGKGTQCVRVSHRYAIPHISTGDMLRAAVAAGSPFGQLAKSFMDRGELVPDSVINGVIAERLEQPDARLRGFVLDGFPRTKDQAEALNELLSPASLHIVINLEVPVDLVLRRLSSRRVCSVCGSIYSDELPPKTAGICDNCGGELIQREDDTEAAILRRLEIYEETTTPLLGLYADLGLLETVDGIGTPDEVLGRISDVLARHGFSGGG</sequence>
<dbReference type="Gene3D" id="3.40.50.300">
    <property type="entry name" value="P-loop containing nucleotide triphosphate hydrolases"/>
    <property type="match status" value="1"/>
</dbReference>
<dbReference type="NCBIfam" id="NF001381">
    <property type="entry name" value="PRK00279.1-3"/>
    <property type="match status" value="1"/>
</dbReference>
<evidence type="ECO:0000313" key="9">
    <source>
        <dbReference type="EMBL" id="MEX6428510.1"/>
    </source>
</evidence>
<dbReference type="InterPro" id="IPR000850">
    <property type="entry name" value="Adenylat/UMP-CMP_kin"/>
</dbReference>
<dbReference type="InterPro" id="IPR007862">
    <property type="entry name" value="Adenylate_kinase_lid-dom"/>
</dbReference>
<dbReference type="NCBIfam" id="TIGR01351">
    <property type="entry name" value="adk"/>
    <property type="match status" value="1"/>
</dbReference>
<keyword evidence="1 5" id="KW-0808">Transferase</keyword>
<comment type="caution">
    <text evidence="5">Lacks conserved residue(s) required for the propagation of feature annotation.</text>
</comment>
<keyword evidence="3 5" id="KW-0547">Nucleotide-binding</keyword>
<feature type="binding site" evidence="5">
    <location>
        <position position="154"/>
    </location>
    <ligand>
        <name>Zn(2+)</name>
        <dbReference type="ChEBI" id="CHEBI:29105"/>
        <note>structural</note>
    </ligand>
</feature>
<feature type="domain" description="Adenylate kinase active site lid" evidence="8">
    <location>
        <begin position="132"/>
        <end position="166"/>
    </location>
</feature>
<feature type="binding site" evidence="5">
    <location>
        <position position="37"/>
    </location>
    <ligand>
        <name>AMP</name>
        <dbReference type="ChEBI" id="CHEBI:456215"/>
    </ligand>
</feature>
<evidence type="ECO:0000256" key="2">
    <source>
        <dbReference type="ARBA" id="ARBA00022727"/>
    </source>
</evidence>
<dbReference type="InterPro" id="IPR033690">
    <property type="entry name" value="Adenylat_kinase_CS"/>
</dbReference>
<feature type="binding site" evidence="5">
    <location>
        <begin position="63"/>
        <end position="65"/>
    </location>
    <ligand>
        <name>AMP</name>
        <dbReference type="ChEBI" id="CHEBI:456215"/>
    </ligand>
</feature>
<dbReference type="InterPro" id="IPR027417">
    <property type="entry name" value="P-loop_NTPase"/>
</dbReference>
<dbReference type="PRINTS" id="PR00094">
    <property type="entry name" value="ADENYLTKNASE"/>
</dbReference>
<dbReference type="Pfam" id="PF00406">
    <property type="entry name" value="ADK"/>
    <property type="match status" value="1"/>
</dbReference>
<evidence type="ECO:0000256" key="7">
    <source>
        <dbReference type="RuleBase" id="RU003331"/>
    </source>
</evidence>
<keyword evidence="4 5" id="KW-0418">Kinase</keyword>
<dbReference type="EMBL" id="JBFSHR010000003">
    <property type="protein sequence ID" value="MEX6428510.1"/>
    <property type="molecule type" value="Genomic_DNA"/>
</dbReference>
<comment type="subcellular location">
    <subcellularLocation>
        <location evidence="5 7">Cytoplasm</location>
    </subcellularLocation>
</comment>
<dbReference type="SUPFAM" id="SSF52540">
    <property type="entry name" value="P-loop containing nucleoside triphosphate hydrolases"/>
    <property type="match status" value="1"/>
</dbReference>
<keyword evidence="5" id="KW-0479">Metal-binding</keyword>
<dbReference type="GO" id="GO:0004017">
    <property type="term" value="F:AMP kinase activity"/>
    <property type="evidence" value="ECO:0007669"/>
    <property type="project" value="UniProtKB-EC"/>
</dbReference>
<keyword evidence="5" id="KW-0862">Zinc</keyword>
<evidence type="ECO:0000256" key="4">
    <source>
        <dbReference type="ARBA" id="ARBA00022777"/>
    </source>
</evidence>
<reference evidence="9 10" key="1">
    <citation type="submission" date="2024-07" db="EMBL/GenBank/DDBJ databases">
        <title>Draft Genome Sequence of Ferrimicrobium acidiphilum Strain YE2023, Isolated from a Pulp of Bioleach Reactor.</title>
        <authorList>
            <person name="Elkina Y.A."/>
            <person name="Bulaeva A.G."/>
            <person name="Beletsky A.V."/>
            <person name="Mardanov A.V."/>
        </authorList>
    </citation>
    <scope>NUCLEOTIDE SEQUENCE [LARGE SCALE GENOMIC DNA]</scope>
    <source>
        <strain evidence="9 10">YE2023</strain>
    </source>
</reference>
<dbReference type="SUPFAM" id="SSF57774">
    <property type="entry name" value="Microbial and mitochondrial ADK, insert 'zinc finger' domain"/>
    <property type="match status" value="1"/>
</dbReference>
<dbReference type="InterPro" id="IPR006259">
    <property type="entry name" value="Adenyl_kin_sub"/>
</dbReference>
<feature type="binding site" evidence="5">
    <location>
        <position position="203"/>
    </location>
    <ligand>
        <name>ATP</name>
        <dbReference type="ChEBI" id="CHEBI:30616"/>
    </ligand>
</feature>
<comment type="subunit">
    <text evidence="5 7">Monomer.</text>
</comment>
<evidence type="ECO:0000256" key="1">
    <source>
        <dbReference type="ARBA" id="ARBA00022679"/>
    </source>
</evidence>
<proteinExistence type="inferred from homology"/>
<dbReference type="Proteomes" id="UP001560267">
    <property type="component" value="Unassembled WGS sequence"/>
</dbReference>
<keyword evidence="5" id="KW-0963">Cytoplasm</keyword>
<evidence type="ECO:0000313" key="10">
    <source>
        <dbReference type="Proteomes" id="UP001560267"/>
    </source>
</evidence>
<keyword evidence="5 7" id="KW-0067">ATP-binding</keyword>
<name>A0ABV3XZT3_9ACTN</name>
<evidence type="ECO:0000256" key="5">
    <source>
        <dbReference type="HAMAP-Rule" id="MF_00235"/>
    </source>
</evidence>
<feature type="binding site" evidence="5">
    <location>
        <position position="175"/>
    </location>
    <ligand>
        <name>AMP</name>
        <dbReference type="ChEBI" id="CHEBI:456215"/>
    </ligand>
</feature>
<dbReference type="RefSeq" id="WP_298386315.1">
    <property type="nucleotide sequence ID" value="NZ_JBFSHR010000003.1"/>
</dbReference>
<feature type="binding site" evidence="5">
    <location>
        <position position="99"/>
    </location>
    <ligand>
        <name>AMP</name>
        <dbReference type="ChEBI" id="CHEBI:456215"/>
    </ligand>
</feature>
<feature type="binding site" evidence="5">
    <location>
        <begin position="141"/>
        <end position="142"/>
    </location>
    <ligand>
        <name>ATP</name>
        <dbReference type="ChEBI" id="CHEBI:30616"/>
    </ligand>
</feature>
<dbReference type="Pfam" id="PF05191">
    <property type="entry name" value="ADK_lid"/>
    <property type="match status" value="1"/>
</dbReference>
<feature type="binding site" evidence="5">
    <location>
        <position position="157"/>
    </location>
    <ligand>
        <name>Zn(2+)</name>
        <dbReference type="ChEBI" id="CHEBI:29105"/>
        <note>structural</note>
    </ligand>
</feature>
<dbReference type="PANTHER" id="PTHR23359">
    <property type="entry name" value="NUCLEOTIDE KINASE"/>
    <property type="match status" value="1"/>
</dbReference>
<dbReference type="HAMAP" id="MF_00235">
    <property type="entry name" value="Adenylate_kinase_Adk"/>
    <property type="match status" value="1"/>
</dbReference>
<keyword evidence="2 5" id="KW-0545">Nucleotide biosynthesis</keyword>
<evidence type="ECO:0000256" key="6">
    <source>
        <dbReference type="RuleBase" id="RU003330"/>
    </source>
</evidence>
<evidence type="ECO:0000256" key="3">
    <source>
        <dbReference type="ARBA" id="ARBA00022741"/>
    </source>
</evidence>
<accession>A0ABV3XZT3</accession>
<dbReference type="NCBIfam" id="NF001380">
    <property type="entry name" value="PRK00279.1-2"/>
    <property type="match status" value="1"/>
</dbReference>
<feature type="binding site" evidence="5">
    <location>
        <position position="42"/>
    </location>
    <ligand>
        <name>AMP</name>
        <dbReference type="ChEBI" id="CHEBI:456215"/>
    </ligand>
</feature>
<comment type="function">
    <text evidence="5">Catalyzes the reversible transfer of the terminal phosphate group between ATP and AMP. Plays an important role in cellular energy homeostasis and in adenine nucleotide metabolism.</text>
</comment>
<feature type="binding site" evidence="5">
    <location>
        <position position="132"/>
    </location>
    <ligand>
        <name>ATP</name>
        <dbReference type="ChEBI" id="CHEBI:30616"/>
    </ligand>
</feature>
<feature type="region of interest" description="NMP" evidence="5">
    <location>
        <begin position="36"/>
        <end position="65"/>
    </location>
</feature>
<comment type="caution">
    <text evidence="9">The sequence shown here is derived from an EMBL/GenBank/DDBJ whole genome shotgun (WGS) entry which is preliminary data.</text>
</comment>
<keyword evidence="10" id="KW-1185">Reference proteome</keyword>
<dbReference type="PROSITE" id="PS00113">
    <property type="entry name" value="ADENYLATE_KINASE"/>
    <property type="match status" value="1"/>
</dbReference>